<dbReference type="GO" id="GO:0016020">
    <property type="term" value="C:membrane"/>
    <property type="evidence" value="ECO:0007669"/>
    <property type="project" value="UniProtKB-SubCell"/>
</dbReference>
<dbReference type="CDD" id="cd11386">
    <property type="entry name" value="MCP_signal"/>
    <property type="match status" value="1"/>
</dbReference>
<evidence type="ECO:0000256" key="3">
    <source>
        <dbReference type="ARBA" id="ARBA00029447"/>
    </source>
</evidence>
<dbReference type="PROSITE" id="PS50885">
    <property type="entry name" value="HAMP"/>
    <property type="match status" value="1"/>
</dbReference>
<comment type="similarity">
    <text evidence="3">Belongs to the methyl-accepting chemotaxis (MCP) protein family.</text>
</comment>
<evidence type="ECO:0000313" key="9">
    <source>
        <dbReference type="Proteomes" id="UP000019276"/>
    </source>
</evidence>
<accession>W7QJN6</accession>
<feature type="domain" description="Methyl-accepting transducer" evidence="6">
    <location>
        <begin position="413"/>
        <end position="649"/>
    </location>
</feature>
<dbReference type="Pfam" id="PF00015">
    <property type="entry name" value="MCPsignal"/>
    <property type="match status" value="1"/>
</dbReference>
<dbReference type="RefSeq" id="WP_035015431.1">
    <property type="nucleotide sequence ID" value="NZ_ARZY01000028.1"/>
</dbReference>
<dbReference type="GO" id="GO:0006935">
    <property type="term" value="P:chemotaxis"/>
    <property type="evidence" value="ECO:0007669"/>
    <property type="project" value="UniProtKB-ARBA"/>
</dbReference>
<dbReference type="EMBL" id="ARZY01000028">
    <property type="protein sequence ID" value="EWH09177.1"/>
    <property type="molecule type" value="Genomic_DNA"/>
</dbReference>
<protein>
    <submittedName>
        <fullName evidence="8">Putative methyl-accepting chemotaxis sensory transducer</fullName>
    </submittedName>
</protein>
<dbReference type="InterPro" id="IPR003660">
    <property type="entry name" value="HAMP_dom"/>
</dbReference>
<dbReference type="SMART" id="SM00283">
    <property type="entry name" value="MA"/>
    <property type="match status" value="1"/>
</dbReference>
<dbReference type="InterPro" id="IPR004089">
    <property type="entry name" value="MCPsignal_dom"/>
</dbReference>
<comment type="subcellular location">
    <subcellularLocation>
        <location evidence="1">Membrane</location>
    </subcellularLocation>
</comment>
<comment type="caution">
    <text evidence="8">The sequence shown here is derived from an EMBL/GenBank/DDBJ whole genome shotgun (WGS) entry which is preliminary data.</text>
</comment>
<keyword evidence="5" id="KW-1133">Transmembrane helix</keyword>
<feature type="domain" description="HAMP" evidence="7">
    <location>
        <begin position="355"/>
        <end position="408"/>
    </location>
</feature>
<evidence type="ECO:0000313" key="8">
    <source>
        <dbReference type="EMBL" id="EWH09177.1"/>
    </source>
</evidence>
<dbReference type="Proteomes" id="UP000019276">
    <property type="component" value="Unassembled WGS sequence"/>
</dbReference>
<keyword evidence="2 4" id="KW-0807">Transducer</keyword>
<dbReference type="FunFam" id="1.10.287.950:FF:000001">
    <property type="entry name" value="Methyl-accepting chemotaxis sensory transducer"/>
    <property type="match status" value="1"/>
</dbReference>
<reference evidence="8 9" key="1">
    <citation type="journal article" date="2014" name="Genome Announc.">
        <title>Draft Genome Sequence of the Agar-Degrading Bacterium Catenovulum sp. Strain DS-2, Isolated from Intestines of Haliotis diversicolor.</title>
        <authorList>
            <person name="Shan D."/>
            <person name="Li X."/>
            <person name="Gu Z."/>
            <person name="Wei G."/>
            <person name="Gao Z."/>
            <person name="Shao Z."/>
        </authorList>
    </citation>
    <scope>NUCLEOTIDE SEQUENCE [LARGE SCALE GENOMIC DNA]</scope>
    <source>
        <strain evidence="8 9">DS-2</strain>
    </source>
</reference>
<evidence type="ECO:0000256" key="1">
    <source>
        <dbReference type="ARBA" id="ARBA00004370"/>
    </source>
</evidence>
<dbReference type="Gene3D" id="1.10.287.950">
    <property type="entry name" value="Methyl-accepting chemotaxis protein"/>
    <property type="match status" value="1"/>
</dbReference>
<dbReference type="PANTHER" id="PTHR32089">
    <property type="entry name" value="METHYL-ACCEPTING CHEMOTAXIS PROTEIN MCPB"/>
    <property type="match status" value="1"/>
</dbReference>
<dbReference type="OrthoDB" id="6376221at2"/>
<gene>
    <name evidence="8" type="ORF">DS2_13929</name>
</gene>
<dbReference type="SUPFAM" id="SSF58104">
    <property type="entry name" value="Methyl-accepting chemotaxis protein (MCP) signaling domain"/>
    <property type="match status" value="1"/>
</dbReference>
<evidence type="ECO:0000256" key="5">
    <source>
        <dbReference type="SAM" id="Phobius"/>
    </source>
</evidence>
<name>W7QJN6_9ALTE</name>
<keyword evidence="5" id="KW-0472">Membrane</keyword>
<organism evidence="8 9">
    <name type="scientific">Catenovulum agarivorans DS-2</name>
    <dbReference type="NCBI Taxonomy" id="1328313"/>
    <lineage>
        <taxon>Bacteria</taxon>
        <taxon>Pseudomonadati</taxon>
        <taxon>Pseudomonadota</taxon>
        <taxon>Gammaproteobacteria</taxon>
        <taxon>Alteromonadales</taxon>
        <taxon>Alteromonadaceae</taxon>
        <taxon>Catenovulum</taxon>
    </lineage>
</organism>
<dbReference type="STRING" id="1328313.DS2_13929"/>
<evidence type="ECO:0000256" key="4">
    <source>
        <dbReference type="PROSITE-ProRule" id="PRU00284"/>
    </source>
</evidence>
<dbReference type="eggNOG" id="COG0840">
    <property type="taxonomic scope" value="Bacteria"/>
</dbReference>
<evidence type="ECO:0000259" key="6">
    <source>
        <dbReference type="PROSITE" id="PS50111"/>
    </source>
</evidence>
<evidence type="ECO:0000256" key="2">
    <source>
        <dbReference type="ARBA" id="ARBA00023224"/>
    </source>
</evidence>
<keyword evidence="5" id="KW-0812">Transmembrane</keyword>
<proteinExistence type="inferred from homology"/>
<dbReference type="AlphaFoldDB" id="W7QJN6"/>
<dbReference type="PANTHER" id="PTHR32089:SF65">
    <property type="entry name" value="CHEMOTAXIS SIGNAL TRANSDUCTION SYSTEM METHYL ACCEPTING SENSORY TRANSDUCER"/>
    <property type="match status" value="1"/>
</dbReference>
<keyword evidence="9" id="KW-1185">Reference proteome</keyword>
<evidence type="ECO:0000259" key="7">
    <source>
        <dbReference type="PROSITE" id="PS50885"/>
    </source>
</evidence>
<sequence length="687" mass="75896">MKWLNNIKIQTRIILLVLIPLIVVLTLCMERLNQAKQVQSNMQDVEFALDFVQLVSPLISHLQQERELTRLYLGPGTPDHPVGREYKQDAEQARKRAIQSQQKFISFLQANDAKLQRLPQLAQQVKAALFNLEQFTLVREVASKRLKSENAELAKKFKRPIWVLEEYGRMIKSLLYSLDTSLQISTSDKELGKLANAFSSLVYSIELSIAISGAVDTAIGSNLFVHLYGTIASLDAQLVRAEYQFEKFADKELRDFYNSKLKNSKENKLAFANYRKIRNAADKIGKPWQVSADEWKTNTEGLAASYQDVAEFMLTKIAELKEVRVAQANDAVMHTWVLIVGLIIVICLVSFAIIYSVAKPLKAMVSEFSIIAKDKDMQRQIQYTGKDELAALVFAFNNLLENFNSTLTGVKNQATSIDSTSGQVAEAMNQSLTLSASQLQATDSVAVAVNEMTATIEEVSSMAQQTSSAVENAHQVSVQSAEKAELSRQMMESLTHELGTTSEVVNALNEEASHISSILNVIQGIAEQINLLALNAAIEAARAGEQGRGFSVVADEVRSLAGRTQESTEQIRNQIESLLAGAEAASSKMVTLQQEGHKAVEVVIESSSAFDVMKAELDNIMQMAVQIATASEEQTCVSNEINQRILAIRDDAEKVTAHANTTVESTSSLGDSSVQLQSYINEFQLAR</sequence>
<dbReference type="PROSITE" id="PS50111">
    <property type="entry name" value="CHEMOTAXIS_TRANSDUC_2"/>
    <property type="match status" value="1"/>
</dbReference>
<dbReference type="GO" id="GO:0007165">
    <property type="term" value="P:signal transduction"/>
    <property type="evidence" value="ECO:0007669"/>
    <property type="project" value="UniProtKB-KW"/>
</dbReference>
<dbReference type="Pfam" id="PF00672">
    <property type="entry name" value="HAMP"/>
    <property type="match status" value="1"/>
</dbReference>
<feature type="transmembrane region" description="Helical" evidence="5">
    <location>
        <begin position="336"/>
        <end position="358"/>
    </location>
</feature>